<keyword evidence="5 7" id="KW-0472">Membrane</keyword>
<feature type="transmembrane region" description="Helical" evidence="7">
    <location>
        <begin position="322"/>
        <end position="343"/>
    </location>
</feature>
<feature type="transmembrane region" description="Helical" evidence="7">
    <location>
        <begin position="253"/>
        <end position="272"/>
    </location>
</feature>
<feature type="transmembrane region" description="Helical" evidence="7">
    <location>
        <begin position="546"/>
        <end position="565"/>
    </location>
</feature>
<gene>
    <name evidence="9" type="ORF">E0L32_005439</name>
</gene>
<feature type="transmembrane region" description="Helical" evidence="7">
    <location>
        <begin position="414"/>
        <end position="434"/>
    </location>
</feature>
<comment type="caution">
    <text evidence="9">The sequence shown here is derived from an EMBL/GenBank/DDBJ whole genome shotgun (WGS) entry which is preliminary data.</text>
</comment>
<name>A0A507AUJ0_9PEZI</name>
<protein>
    <recommendedName>
        <fullName evidence="8">Major facilitator superfamily (MFS) profile domain-containing protein</fullName>
    </recommendedName>
</protein>
<keyword evidence="10" id="KW-1185">Reference proteome</keyword>
<dbReference type="RefSeq" id="XP_030996186.1">
    <property type="nucleotide sequence ID" value="XM_031139961.1"/>
</dbReference>
<feature type="compositionally biased region" description="Polar residues" evidence="6">
    <location>
        <begin position="41"/>
        <end position="50"/>
    </location>
</feature>
<dbReference type="PANTHER" id="PTHR23501:SF109">
    <property type="entry name" value="MAJOR FACILITATOR SUPERFAMILY (MFS) PROFILE DOMAIN-CONTAINING PROTEIN-RELATED"/>
    <property type="match status" value="1"/>
</dbReference>
<dbReference type="InParanoid" id="A0A507AUJ0"/>
<dbReference type="FunFam" id="1.20.1250.20:FF:000784">
    <property type="entry name" value="MFS drug efflux pump"/>
    <property type="match status" value="1"/>
</dbReference>
<dbReference type="InterPro" id="IPR005829">
    <property type="entry name" value="Sugar_transporter_CS"/>
</dbReference>
<evidence type="ECO:0000259" key="8">
    <source>
        <dbReference type="PROSITE" id="PS50850"/>
    </source>
</evidence>
<feature type="transmembrane region" description="Helical" evidence="7">
    <location>
        <begin position="209"/>
        <end position="232"/>
    </location>
</feature>
<evidence type="ECO:0000256" key="2">
    <source>
        <dbReference type="ARBA" id="ARBA00022448"/>
    </source>
</evidence>
<feature type="transmembrane region" description="Helical" evidence="7">
    <location>
        <begin position="284"/>
        <end position="301"/>
    </location>
</feature>
<proteinExistence type="predicted"/>
<dbReference type="OrthoDB" id="4161376at2759"/>
<accession>A0A507AUJ0</accession>
<dbReference type="PROSITE" id="PS50850">
    <property type="entry name" value="MFS"/>
    <property type="match status" value="1"/>
</dbReference>
<reference evidence="9 10" key="1">
    <citation type="submission" date="2019-06" db="EMBL/GenBank/DDBJ databases">
        <title>Draft genome sequence of the filamentous fungus Phialemoniopsis curvata isolated from diesel fuel.</title>
        <authorList>
            <person name="Varaljay V.A."/>
            <person name="Lyon W.J."/>
            <person name="Crouch A.L."/>
            <person name="Drake C.E."/>
            <person name="Hollomon J.M."/>
            <person name="Nadeau L.J."/>
            <person name="Nunn H.S."/>
            <person name="Stevenson B.S."/>
            <person name="Bojanowski C.L."/>
            <person name="Crookes-Goodson W.J."/>
        </authorList>
    </citation>
    <scope>NUCLEOTIDE SEQUENCE [LARGE SCALE GENOMIC DNA]</scope>
    <source>
        <strain evidence="9 10">D216</strain>
    </source>
</reference>
<dbReference type="PANTHER" id="PTHR23501">
    <property type="entry name" value="MAJOR FACILITATOR SUPERFAMILY"/>
    <property type="match status" value="1"/>
</dbReference>
<dbReference type="GO" id="GO:0005886">
    <property type="term" value="C:plasma membrane"/>
    <property type="evidence" value="ECO:0007669"/>
    <property type="project" value="TreeGrafter"/>
</dbReference>
<evidence type="ECO:0000256" key="7">
    <source>
        <dbReference type="SAM" id="Phobius"/>
    </source>
</evidence>
<keyword evidence="3 7" id="KW-0812">Transmembrane</keyword>
<evidence type="ECO:0000256" key="3">
    <source>
        <dbReference type="ARBA" id="ARBA00022692"/>
    </source>
</evidence>
<evidence type="ECO:0000256" key="4">
    <source>
        <dbReference type="ARBA" id="ARBA00022989"/>
    </source>
</evidence>
<dbReference type="InterPro" id="IPR036259">
    <property type="entry name" value="MFS_trans_sf"/>
</dbReference>
<feature type="transmembrane region" description="Helical" evidence="7">
    <location>
        <begin position="363"/>
        <end position="382"/>
    </location>
</feature>
<dbReference type="Pfam" id="PF06609">
    <property type="entry name" value="TRI12"/>
    <property type="match status" value="1"/>
</dbReference>
<feature type="region of interest" description="Disordered" evidence="6">
    <location>
        <begin position="1"/>
        <end position="67"/>
    </location>
</feature>
<dbReference type="SUPFAM" id="SSF103473">
    <property type="entry name" value="MFS general substrate transporter"/>
    <property type="match status" value="1"/>
</dbReference>
<dbReference type="GeneID" id="41972886"/>
<dbReference type="InterPro" id="IPR010573">
    <property type="entry name" value="MFS_Str1/Tri12-like"/>
</dbReference>
<keyword evidence="2" id="KW-0813">Transport</keyword>
<feature type="compositionally biased region" description="Basic and acidic residues" evidence="6">
    <location>
        <begin position="25"/>
        <end position="35"/>
    </location>
</feature>
<dbReference type="Gene3D" id="1.20.1250.20">
    <property type="entry name" value="MFS general substrate transporter like domains"/>
    <property type="match status" value="2"/>
</dbReference>
<evidence type="ECO:0000256" key="5">
    <source>
        <dbReference type="ARBA" id="ARBA00023136"/>
    </source>
</evidence>
<evidence type="ECO:0000313" key="9">
    <source>
        <dbReference type="EMBL" id="TPX14475.1"/>
    </source>
</evidence>
<dbReference type="InterPro" id="IPR020846">
    <property type="entry name" value="MFS_dom"/>
</dbReference>
<feature type="transmembrane region" description="Helical" evidence="7">
    <location>
        <begin position="123"/>
        <end position="142"/>
    </location>
</feature>
<evidence type="ECO:0000256" key="1">
    <source>
        <dbReference type="ARBA" id="ARBA00004141"/>
    </source>
</evidence>
<feature type="transmembrane region" description="Helical" evidence="7">
    <location>
        <begin position="148"/>
        <end position="169"/>
    </location>
</feature>
<dbReference type="PROSITE" id="PS00216">
    <property type="entry name" value="SUGAR_TRANSPORT_1"/>
    <property type="match status" value="1"/>
</dbReference>
<comment type="subcellular location">
    <subcellularLocation>
        <location evidence="1">Membrane</location>
        <topology evidence="1">Multi-pass membrane protein</topology>
    </subcellularLocation>
</comment>
<feature type="compositionally biased region" description="Polar residues" evidence="6">
    <location>
        <begin position="1"/>
        <end position="11"/>
    </location>
</feature>
<evidence type="ECO:0000313" key="10">
    <source>
        <dbReference type="Proteomes" id="UP000319257"/>
    </source>
</evidence>
<feature type="transmembrane region" description="Helical" evidence="7">
    <location>
        <begin position="181"/>
        <end position="203"/>
    </location>
</feature>
<feature type="domain" description="Major facilitator superfamily (MFS) profile" evidence="8">
    <location>
        <begin position="38"/>
        <end position="499"/>
    </location>
</feature>
<feature type="transmembrane region" description="Helical" evidence="7">
    <location>
        <begin position="389"/>
        <end position="408"/>
    </location>
</feature>
<dbReference type="Proteomes" id="UP000319257">
    <property type="component" value="Unassembled WGS sequence"/>
</dbReference>
<dbReference type="EMBL" id="SKBQ01000028">
    <property type="protein sequence ID" value="TPX14475.1"/>
    <property type="molecule type" value="Genomic_DNA"/>
</dbReference>
<keyword evidence="4 7" id="KW-1133">Transmembrane helix</keyword>
<organism evidence="9 10">
    <name type="scientific">Thyridium curvatum</name>
    <dbReference type="NCBI Taxonomy" id="1093900"/>
    <lineage>
        <taxon>Eukaryota</taxon>
        <taxon>Fungi</taxon>
        <taxon>Dikarya</taxon>
        <taxon>Ascomycota</taxon>
        <taxon>Pezizomycotina</taxon>
        <taxon>Sordariomycetes</taxon>
        <taxon>Sordariomycetidae</taxon>
        <taxon>Thyridiales</taxon>
        <taxon>Thyridiaceae</taxon>
        <taxon>Thyridium</taxon>
    </lineage>
</organism>
<evidence type="ECO:0000256" key="6">
    <source>
        <dbReference type="SAM" id="MobiDB-lite"/>
    </source>
</evidence>
<dbReference type="GO" id="GO:0022857">
    <property type="term" value="F:transmembrane transporter activity"/>
    <property type="evidence" value="ECO:0007669"/>
    <property type="project" value="InterPro"/>
</dbReference>
<dbReference type="AlphaFoldDB" id="A0A507AUJ0"/>
<feature type="transmembrane region" description="Helical" evidence="7">
    <location>
        <begin position="94"/>
        <end position="116"/>
    </location>
</feature>
<sequence>MASTLPQTMESSVDDLPSGTPSFSHTKERVQETKNDGFSGPASTASSLSGSHGPVPEENTHVKTGSGERAQVPPYLFGGIPLLLVKDIGGGDNWIWFISGNLLGSAAICPFVGALSDLLGRRYVAILGALLVMVGQIVCSVAKNMNVFIGGMVASGVGAGINELTALAGTAELAPTSKRGIYIAALILSIIPWCPSVLWAQLITASSSWRYVGLLSALWAFVGLVIVACSYFPPPRINSQGLSVKGVVARVDFLGGLLSIGGITLFNAGLLWGGYQYAWNDAHVLATLIIGAAMVVAFACWEIWGAKYPMFPRRLGKKPRTLVLLLVITFVAGANFFAVIMLWPSQAYNVYGHDPVGVGVRGLPFAFGVLAGCVVNLLLLTWSRVGIRWLTLSASCVMTAGCGALAAATRDNIGAVYAFLFLAGVGVGGVVLPAAIASTIICPDDLIATVTSLTLAVRVVGGAVGYTVYYNVFYSKVVPLLARHVGGAMVRAGFGPRDPLVEAVVRMTGQAMIDEIGALPAVAAEPGLFERLVVAGQTGFAEAYPWVYYCSIAFGGLAIVSSLFLEDISEFMDDHVAVVIR</sequence>
<feature type="transmembrane region" description="Helical" evidence="7">
    <location>
        <begin position="446"/>
        <end position="469"/>
    </location>
</feature>